<evidence type="ECO:0000256" key="3">
    <source>
        <dbReference type="ARBA" id="ARBA00023163"/>
    </source>
</evidence>
<reference evidence="5 6" key="1">
    <citation type="submission" date="2020-02" db="EMBL/GenBank/DDBJ databases">
        <authorList>
            <person name="Li X.-J."/>
            <person name="Han X.-M."/>
        </authorList>
    </citation>
    <scope>NUCLEOTIDE SEQUENCE [LARGE SCALE GENOMIC DNA]</scope>
    <source>
        <strain evidence="5 6">CCTCC AB 2017055</strain>
    </source>
</reference>
<evidence type="ECO:0000256" key="1">
    <source>
        <dbReference type="ARBA" id="ARBA00023015"/>
    </source>
</evidence>
<dbReference type="PANTHER" id="PTHR33154">
    <property type="entry name" value="TRANSCRIPTIONAL REGULATOR, ARSR FAMILY"/>
    <property type="match status" value="1"/>
</dbReference>
<dbReference type="RefSeq" id="WP_163737828.1">
    <property type="nucleotide sequence ID" value="NZ_JAAGOA010000007.1"/>
</dbReference>
<evidence type="ECO:0000256" key="2">
    <source>
        <dbReference type="ARBA" id="ARBA00023125"/>
    </source>
</evidence>
<dbReference type="Proteomes" id="UP000475214">
    <property type="component" value="Unassembled WGS sequence"/>
</dbReference>
<dbReference type="InterPro" id="IPR001845">
    <property type="entry name" value="HTH_ArsR_DNA-bd_dom"/>
</dbReference>
<name>A0A6L9S7P6_9ACTN</name>
<feature type="domain" description="HTH arsR-type" evidence="4">
    <location>
        <begin position="3"/>
        <end position="97"/>
    </location>
</feature>
<proteinExistence type="predicted"/>
<protein>
    <submittedName>
        <fullName evidence="5">Winged helix-turn-helix transcriptional regulator</fullName>
    </submittedName>
</protein>
<evidence type="ECO:0000313" key="5">
    <source>
        <dbReference type="EMBL" id="NEE01037.1"/>
    </source>
</evidence>
<sequence>MTADPAEDLALDQALHALADANRRAILAAVRSGPRSVGQIADEVGLSQQTASHHLRVLRTAGLATGTKVGTRHLFAVNTDGLAAVRAYLDDFWPTTLAALKAAVESRNTDDHDG</sequence>
<comment type="caution">
    <text evidence="5">The sequence shown here is derived from an EMBL/GenBank/DDBJ whole genome shotgun (WGS) entry which is preliminary data.</text>
</comment>
<dbReference type="InterPro" id="IPR036390">
    <property type="entry name" value="WH_DNA-bd_sf"/>
</dbReference>
<keyword evidence="2" id="KW-0238">DNA-binding</keyword>
<dbReference type="GO" id="GO:0003677">
    <property type="term" value="F:DNA binding"/>
    <property type="evidence" value="ECO:0007669"/>
    <property type="project" value="UniProtKB-KW"/>
</dbReference>
<dbReference type="Gene3D" id="1.10.10.10">
    <property type="entry name" value="Winged helix-like DNA-binding domain superfamily/Winged helix DNA-binding domain"/>
    <property type="match status" value="1"/>
</dbReference>
<dbReference type="InterPro" id="IPR036388">
    <property type="entry name" value="WH-like_DNA-bd_sf"/>
</dbReference>
<gene>
    <name evidence="5" type="ORF">G1H10_12755</name>
</gene>
<dbReference type="PROSITE" id="PS50987">
    <property type="entry name" value="HTH_ARSR_2"/>
    <property type="match status" value="1"/>
</dbReference>
<dbReference type="PANTHER" id="PTHR33154:SF33">
    <property type="entry name" value="TRANSCRIPTIONAL REPRESSOR SDPR"/>
    <property type="match status" value="1"/>
</dbReference>
<dbReference type="SMART" id="SM00418">
    <property type="entry name" value="HTH_ARSR"/>
    <property type="match status" value="1"/>
</dbReference>
<dbReference type="InterPro" id="IPR051081">
    <property type="entry name" value="HTH_MetalResp_TranReg"/>
</dbReference>
<evidence type="ECO:0000313" key="6">
    <source>
        <dbReference type="Proteomes" id="UP000475214"/>
    </source>
</evidence>
<dbReference type="InterPro" id="IPR011991">
    <property type="entry name" value="ArsR-like_HTH"/>
</dbReference>
<accession>A0A6L9S7P6</accession>
<dbReference type="EMBL" id="JAAGOA010000007">
    <property type="protein sequence ID" value="NEE01037.1"/>
    <property type="molecule type" value="Genomic_DNA"/>
</dbReference>
<keyword evidence="3" id="KW-0804">Transcription</keyword>
<dbReference type="AlphaFoldDB" id="A0A6L9S7P6"/>
<dbReference type="PRINTS" id="PR00778">
    <property type="entry name" value="HTHARSR"/>
</dbReference>
<keyword evidence="1" id="KW-0805">Transcription regulation</keyword>
<dbReference type="CDD" id="cd00090">
    <property type="entry name" value="HTH_ARSR"/>
    <property type="match status" value="1"/>
</dbReference>
<dbReference type="GO" id="GO:0003700">
    <property type="term" value="F:DNA-binding transcription factor activity"/>
    <property type="evidence" value="ECO:0007669"/>
    <property type="project" value="InterPro"/>
</dbReference>
<evidence type="ECO:0000259" key="4">
    <source>
        <dbReference type="PROSITE" id="PS50987"/>
    </source>
</evidence>
<dbReference type="Pfam" id="PF12840">
    <property type="entry name" value="HTH_20"/>
    <property type="match status" value="1"/>
</dbReference>
<dbReference type="NCBIfam" id="NF033788">
    <property type="entry name" value="HTH_metalloreg"/>
    <property type="match status" value="1"/>
</dbReference>
<dbReference type="SUPFAM" id="SSF46785">
    <property type="entry name" value="Winged helix' DNA-binding domain"/>
    <property type="match status" value="1"/>
</dbReference>
<organism evidence="5 6">
    <name type="scientific">Phytoactinopolyspora halotolerans</name>
    <dbReference type="NCBI Taxonomy" id="1981512"/>
    <lineage>
        <taxon>Bacteria</taxon>
        <taxon>Bacillati</taxon>
        <taxon>Actinomycetota</taxon>
        <taxon>Actinomycetes</taxon>
        <taxon>Jiangellales</taxon>
        <taxon>Jiangellaceae</taxon>
        <taxon>Phytoactinopolyspora</taxon>
    </lineage>
</organism>
<keyword evidence="6" id="KW-1185">Reference proteome</keyword>